<dbReference type="RefSeq" id="WP_270685315.1">
    <property type="nucleotide sequence ID" value="NZ_JAQFWQ010000021.1"/>
</dbReference>
<organism evidence="2 3">
    <name type="scientific">Nocardiopsis endophytica</name>
    <dbReference type="NCBI Taxonomy" id="3018445"/>
    <lineage>
        <taxon>Bacteria</taxon>
        <taxon>Bacillati</taxon>
        <taxon>Actinomycetota</taxon>
        <taxon>Actinomycetes</taxon>
        <taxon>Streptosporangiales</taxon>
        <taxon>Nocardiopsidaceae</taxon>
        <taxon>Nocardiopsis</taxon>
    </lineage>
</organism>
<evidence type="ECO:0000313" key="2">
    <source>
        <dbReference type="EMBL" id="MDA2810916.1"/>
    </source>
</evidence>
<name>A0ABT4U1V3_9ACTN</name>
<feature type="region of interest" description="Disordered" evidence="1">
    <location>
        <begin position="1"/>
        <end position="20"/>
    </location>
</feature>
<dbReference type="Proteomes" id="UP001527866">
    <property type="component" value="Unassembled WGS sequence"/>
</dbReference>
<sequence length="406" mass="43884">MTRTLHAPRGPLPRYERDPATPLRAVRAGDRFAGDAKHRRAVWAYYLGDLSPSPQTVPMATRWLAVVEDMAAGVTPVQRLVPGSFYPAGFREQVAAGCGLADAPSAAADGGDGDAPGGLTGALDRASEAATDELVLAATSLNLQSRYRTVVRRLGATARERRDRLLYIEVLRAAYSASRSSEEAAAHFAKVADSGAWPPLFRLGAAVRLIAHYSRSTKDAESRTRWVDFGERVLRESGEDTFEWNLYRSHLDRAVALHDWMRGERDAAHDRLDTARRIAAELQAVAATPAWHLAALHAERLVLEAALKAFLYGRTVERAAEAEETADRIAAIDPADPYANLVAGDTFWALGDDGRAVRCFTRAAAAGTLAGAYAAHRAAGALEELGRGGEAGAWRQRARELDPEAP</sequence>
<reference evidence="2 3" key="1">
    <citation type="submission" date="2023-01" db="EMBL/GenBank/DDBJ databases">
        <title>Draft genome sequence of Nocardiopsis sp. RSe5-2 isolated from halophytes.</title>
        <authorList>
            <person name="Duangmal K."/>
            <person name="Chantavorakit T."/>
        </authorList>
    </citation>
    <scope>NUCLEOTIDE SEQUENCE [LARGE SCALE GENOMIC DNA]</scope>
    <source>
        <strain evidence="2 3">RSe5-2</strain>
    </source>
</reference>
<evidence type="ECO:0000313" key="3">
    <source>
        <dbReference type="Proteomes" id="UP001527866"/>
    </source>
</evidence>
<keyword evidence="3" id="KW-1185">Reference proteome</keyword>
<gene>
    <name evidence="2" type="ORF">O4J56_09740</name>
</gene>
<dbReference type="EMBL" id="JAQFWQ010000021">
    <property type="protein sequence ID" value="MDA2810916.1"/>
    <property type="molecule type" value="Genomic_DNA"/>
</dbReference>
<dbReference type="SUPFAM" id="SSF48452">
    <property type="entry name" value="TPR-like"/>
    <property type="match status" value="1"/>
</dbReference>
<evidence type="ECO:0000256" key="1">
    <source>
        <dbReference type="SAM" id="MobiDB-lite"/>
    </source>
</evidence>
<proteinExistence type="predicted"/>
<evidence type="ECO:0008006" key="4">
    <source>
        <dbReference type="Google" id="ProtNLM"/>
    </source>
</evidence>
<protein>
    <recommendedName>
        <fullName evidence="4">Tetratricopeptide repeat protein</fullName>
    </recommendedName>
</protein>
<comment type="caution">
    <text evidence="2">The sequence shown here is derived from an EMBL/GenBank/DDBJ whole genome shotgun (WGS) entry which is preliminary data.</text>
</comment>
<dbReference type="InterPro" id="IPR011990">
    <property type="entry name" value="TPR-like_helical_dom_sf"/>
</dbReference>
<dbReference type="Gene3D" id="1.25.40.10">
    <property type="entry name" value="Tetratricopeptide repeat domain"/>
    <property type="match status" value="1"/>
</dbReference>
<accession>A0ABT4U1V3</accession>